<proteinExistence type="predicted"/>
<reference evidence="1 2" key="1">
    <citation type="submission" date="2016-08" db="EMBL/GenBank/DDBJ databases">
        <title>A novel genetic cassette of butanologenic Thermoanaerobacterium thermosaccharolyticum that directly convert cellulose to butanol.</title>
        <authorList>
            <person name="Li T."/>
            <person name="He J."/>
        </authorList>
    </citation>
    <scope>NUCLEOTIDE SEQUENCE [LARGE SCALE GENOMIC DNA]</scope>
    <source>
        <strain evidence="1 2">TG57</strain>
    </source>
</reference>
<accession>A0A223HVV5</accession>
<gene>
    <name evidence="1" type="ORF">Thert_00377</name>
</gene>
<protein>
    <submittedName>
        <fullName evidence="1">Thiamine biosynthesis Thi4 protein</fullName>
    </submittedName>
</protein>
<evidence type="ECO:0000313" key="1">
    <source>
        <dbReference type="EMBL" id="AST56588.1"/>
    </source>
</evidence>
<dbReference type="AlphaFoldDB" id="A0A223HVV5"/>
<dbReference type="Proteomes" id="UP000214975">
    <property type="component" value="Chromosome"/>
</dbReference>
<evidence type="ECO:0000313" key="2">
    <source>
        <dbReference type="Proteomes" id="UP000214975"/>
    </source>
</evidence>
<name>A0A223HVV5_THETR</name>
<organism evidence="1 2">
    <name type="scientific">Thermoanaerobacterium thermosaccharolyticum</name>
    <name type="common">Clostridium thermosaccharolyticum</name>
    <dbReference type="NCBI Taxonomy" id="1517"/>
    <lineage>
        <taxon>Bacteria</taxon>
        <taxon>Bacillati</taxon>
        <taxon>Bacillota</taxon>
        <taxon>Clostridia</taxon>
        <taxon>Thermoanaerobacterales</taxon>
        <taxon>Thermoanaerobacteraceae</taxon>
        <taxon>Thermoanaerobacterium</taxon>
    </lineage>
</organism>
<dbReference type="EMBL" id="CP016893">
    <property type="protein sequence ID" value="AST56588.1"/>
    <property type="molecule type" value="Genomic_DNA"/>
</dbReference>
<sequence length="130" mass="15070">MLHWGLIVPGYNNDYKLNEKLASMSFYYMTSKMIERAIPSKAQLLSDNYQYLQKYIVNKPISKEDAAEILLTYAGFRDEISGNSGKLFNLAHEKGLISNAAYNKMKNIEYVKWSDAYDMMLSLYNHLNSF</sequence>